<dbReference type="InterPro" id="IPR002110">
    <property type="entry name" value="Ankyrin_rpt"/>
</dbReference>
<sequence length="460" mass="50985">MEAAEIPVYSLSEILNMHESHISIFLSTLGVPASGDARGQIALALDSLGKLSYSSPINGDNLRGLIKVTTPSEITKTKEVVRAAGVMPSVNRSELMKQYLSYAMVPLAESPRFLPVVRPASPRLSIIRPTSPRPTSPRTPVSAGFEAIPETKPALPLVTLEAEDWRTELTALINFLNKFSGEVIQQIVKNYNYRRIQKICQLIPKVLADESLEIPSTVAEKLRNLNELLCDSQFFWHLKTQHDFGVTYATPPRQRTWKQEYKFRLIALERKFRQAVSVGNVTTVQEFLDYGIDPDAQDLSGDTALIKASVHGYVNIVRSLLNYGAAPNIQNLVGATALMRAARFGHYDVVQLLLDHGAEVNTSDYQNDTALIRASIGGHTNVARLLLARGADPNIQNYQGDTALIKAVSAEYGLVELVELLLDYGADANIRNVAGRTARDLARWYSSSKELMFLLEQHEK</sequence>
<dbReference type="EMBL" id="MK500484">
    <property type="protein sequence ID" value="QBK90425.1"/>
    <property type="molecule type" value="Genomic_DNA"/>
</dbReference>
<protein>
    <submittedName>
        <fullName evidence="3">Ankyrin repeat protein</fullName>
    </submittedName>
</protein>
<dbReference type="PROSITE" id="PS50088">
    <property type="entry name" value="ANK_REPEAT"/>
    <property type="match status" value="4"/>
</dbReference>
<dbReference type="Pfam" id="PF12796">
    <property type="entry name" value="Ank_2"/>
    <property type="match status" value="2"/>
</dbReference>
<dbReference type="PROSITE" id="PS50297">
    <property type="entry name" value="ANK_REP_REGION"/>
    <property type="match status" value="4"/>
</dbReference>
<proteinExistence type="predicted"/>
<dbReference type="SMART" id="SM00248">
    <property type="entry name" value="ANK"/>
    <property type="match status" value="5"/>
</dbReference>
<evidence type="ECO:0000256" key="1">
    <source>
        <dbReference type="ARBA" id="ARBA00022737"/>
    </source>
</evidence>
<gene>
    <name evidence="3" type="ORF">LCPAC103_01060</name>
</gene>
<dbReference type="PANTHER" id="PTHR24171">
    <property type="entry name" value="ANKYRIN REPEAT DOMAIN-CONTAINING PROTEIN 39-RELATED"/>
    <property type="match status" value="1"/>
</dbReference>
<dbReference type="InterPro" id="IPR036770">
    <property type="entry name" value="Ankyrin_rpt-contain_sf"/>
</dbReference>
<dbReference type="GO" id="GO:0085020">
    <property type="term" value="P:protein K6-linked ubiquitination"/>
    <property type="evidence" value="ECO:0007669"/>
    <property type="project" value="TreeGrafter"/>
</dbReference>
<evidence type="ECO:0000313" key="3">
    <source>
        <dbReference type="EMBL" id="QBK90425.1"/>
    </source>
</evidence>
<keyword evidence="1" id="KW-0677">Repeat</keyword>
<evidence type="ECO:0000256" key="2">
    <source>
        <dbReference type="ARBA" id="ARBA00023043"/>
    </source>
</evidence>
<dbReference type="PANTHER" id="PTHR24171:SF10">
    <property type="entry name" value="ANKYRIN REPEAT DOMAIN-CONTAINING PROTEIN 29-LIKE"/>
    <property type="match status" value="1"/>
</dbReference>
<organism evidence="3">
    <name type="scientific">Pithovirus LCPAC103</name>
    <dbReference type="NCBI Taxonomy" id="2506588"/>
    <lineage>
        <taxon>Viruses</taxon>
        <taxon>Pithoviruses</taxon>
    </lineage>
</organism>
<dbReference type="Gene3D" id="1.25.40.20">
    <property type="entry name" value="Ankyrin repeat-containing domain"/>
    <property type="match status" value="2"/>
</dbReference>
<accession>A0A481Z4H9</accession>
<dbReference type="PRINTS" id="PR01415">
    <property type="entry name" value="ANKYRIN"/>
</dbReference>
<reference evidence="3" key="1">
    <citation type="journal article" date="2019" name="MBio">
        <title>Virus Genomes from Deep Sea Sediments Expand the Ocean Megavirome and Support Independent Origins of Viral Gigantism.</title>
        <authorList>
            <person name="Backstrom D."/>
            <person name="Yutin N."/>
            <person name="Jorgensen S.L."/>
            <person name="Dharamshi J."/>
            <person name="Homa F."/>
            <person name="Zaremba-Niedwiedzka K."/>
            <person name="Spang A."/>
            <person name="Wolf Y.I."/>
            <person name="Koonin E.V."/>
            <person name="Ettema T.J."/>
        </authorList>
    </citation>
    <scope>NUCLEOTIDE SEQUENCE</scope>
</reference>
<name>A0A481Z4H9_9VIRU</name>
<dbReference type="SUPFAM" id="SSF48403">
    <property type="entry name" value="Ankyrin repeat"/>
    <property type="match status" value="1"/>
</dbReference>
<keyword evidence="2" id="KW-0040">ANK repeat</keyword>
<dbReference type="GO" id="GO:0004842">
    <property type="term" value="F:ubiquitin-protein transferase activity"/>
    <property type="evidence" value="ECO:0007669"/>
    <property type="project" value="TreeGrafter"/>
</dbReference>